<name>A0ABT1QV94_9GAMM</name>
<comment type="caution">
    <text evidence="2">The sequence shown here is derived from an EMBL/GenBank/DDBJ whole genome shotgun (WGS) entry which is preliminary data.</text>
</comment>
<feature type="chain" id="PRO_5046702896" description="Apolipoprotein D and lipocalin family protein" evidence="1">
    <location>
        <begin position="26"/>
        <end position="216"/>
    </location>
</feature>
<evidence type="ECO:0000313" key="3">
    <source>
        <dbReference type="Proteomes" id="UP001165498"/>
    </source>
</evidence>
<evidence type="ECO:0000256" key="1">
    <source>
        <dbReference type="SAM" id="SignalP"/>
    </source>
</evidence>
<proteinExistence type="predicted"/>
<evidence type="ECO:0008006" key="4">
    <source>
        <dbReference type="Google" id="ProtNLM"/>
    </source>
</evidence>
<sequence>MISFRIAGALSLMLLSLLRPFAAHAQETTFPVPGHELSGTWRVDAIQVPKLPAEVPIQSLSGWQELLNDPGVLPVNQTLEFRDRGNDDPPLMTLLEPIQPGVCLNDAWRSHCDHGPDDSYVAPKRPIERTVLVEPLFVPRYRELSSFWPKLAPDGYNMVLEDSAPRSIYVYLQMRDPDTLYFPFVVFDKVLAKDKGMDGMVILKRVGKPPAKPDGK</sequence>
<keyword evidence="3" id="KW-1185">Reference proteome</keyword>
<gene>
    <name evidence="2" type="ORF">NM961_15905</name>
</gene>
<feature type="signal peptide" evidence="1">
    <location>
        <begin position="1"/>
        <end position="25"/>
    </location>
</feature>
<keyword evidence="1" id="KW-0732">Signal</keyword>
<accession>A0ABT1QV94</accession>
<reference evidence="2" key="1">
    <citation type="submission" date="2022-07" db="EMBL/GenBank/DDBJ databases">
        <title>Tahibacter sp., a new gammaproteobacterium isolated from the silt sample collected at pig farm.</title>
        <authorList>
            <person name="Chen H."/>
        </authorList>
    </citation>
    <scope>NUCLEOTIDE SEQUENCE</scope>
    <source>
        <strain evidence="2">P2K</strain>
    </source>
</reference>
<evidence type="ECO:0000313" key="2">
    <source>
        <dbReference type="EMBL" id="MCQ4166205.1"/>
    </source>
</evidence>
<dbReference type="EMBL" id="JANFQO010000015">
    <property type="protein sequence ID" value="MCQ4166205.1"/>
    <property type="molecule type" value="Genomic_DNA"/>
</dbReference>
<protein>
    <recommendedName>
        <fullName evidence="4">Apolipoprotein D and lipocalin family protein</fullName>
    </recommendedName>
</protein>
<organism evidence="2 3">
    <name type="scientific">Tahibacter harae</name>
    <dbReference type="NCBI Taxonomy" id="2963937"/>
    <lineage>
        <taxon>Bacteria</taxon>
        <taxon>Pseudomonadati</taxon>
        <taxon>Pseudomonadota</taxon>
        <taxon>Gammaproteobacteria</taxon>
        <taxon>Lysobacterales</taxon>
        <taxon>Rhodanobacteraceae</taxon>
        <taxon>Tahibacter</taxon>
    </lineage>
</organism>
<dbReference type="Proteomes" id="UP001165498">
    <property type="component" value="Unassembled WGS sequence"/>
</dbReference>